<feature type="transmembrane region" description="Helical" evidence="10">
    <location>
        <begin position="444"/>
        <end position="462"/>
    </location>
</feature>
<name>A0ABR8H7Y4_NOSPU</name>
<evidence type="ECO:0000256" key="7">
    <source>
        <dbReference type="ARBA" id="ARBA00022989"/>
    </source>
</evidence>
<feature type="transmembrane region" description="Helical" evidence="10">
    <location>
        <begin position="410"/>
        <end position="432"/>
    </location>
</feature>
<dbReference type="PANTHER" id="PTHR10050">
    <property type="entry name" value="DOLICHYL-PHOSPHATE-MANNOSE--PROTEIN MANNOSYLTRANSFERASE"/>
    <property type="match status" value="1"/>
</dbReference>
<protein>
    <recommendedName>
        <fullName evidence="9 10">Polyprenol-phosphate-mannose--protein mannosyltransferase</fullName>
        <ecNumber evidence="10">2.4.1.-</ecNumber>
    </recommendedName>
</protein>
<dbReference type="RefSeq" id="WP_190949589.1">
    <property type="nucleotide sequence ID" value="NZ_JACJTC010000008.1"/>
</dbReference>
<comment type="function">
    <text evidence="10">Protein O-mannosyltransferase that catalyzes the transfer of a single mannose residue from a polyprenol phospho-mannosyl lipidic donor to the hydroxyl group of selected serine and threonine residues in acceptor proteins.</text>
</comment>
<dbReference type="Proteomes" id="UP000606396">
    <property type="component" value="Unassembled WGS sequence"/>
</dbReference>
<dbReference type="Pfam" id="PF02366">
    <property type="entry name" value="PMT"/>
    <property type="match status" value="1"/>
</dbReference>
<dbReference type="PANTHER" id="PTHR10050:SF46">
    <property type="entry name" value="PROTEIN O-MANNOSYL-TRANSFERASE 2"/>
    <property type="match status" value="1"/>
</dbReference>
<gene>
    <name evidence="13" type="ORF">H6G94_11800</name>
</gene>
<evidence type="ECO:0000256" key="9">
    <source>
        <dbReference type="ARBA" id="ARBA00093617"/>
    </source>
</evidence>
<comment type="similarity">
    <text evidence="3 10">Belongs to the glycosyltransferase 39 family.</text>
</comment>
<comment type="caution">
    <text evidence="13">The sequence shown here is derived from an EMBL/GenBank/DDBJ whole genome shotgun (WGS) entry which is preliminary data.</text>
</comment>
<proteinExistence type="inferred from homology"/>
<evidence type="ECO:0000256" key="4">
    <source>
        <dbReference type="ARBA" id="ARBA00022676"/>
    </source>
</evidence>
<keyword evidence="6 10" id="KW-0812">Transmembrane</keyword>
<feature type="transmembrane region" description="Helical" evidence="10">
    <location>
        <begin position="120"/>
        <end position="137"/>
    </location>
</feature>
<evidence type="ECO:0000313" key="14">
    <source>
        <dbReference type="Proteomes" id="UP000606396"/>
    </source>
</evidence>
<organism evidence="13 14">
    <name type="scientific">Nostoc punctiforme FACHB-252</name>
    <dbReference type="NCBI Taxonomy" id="1357509"/>
    <lineage>
        <taxon>Bacteria</taxon>
        <taxon>Bacillati</taxon>
        <taxon>Cyanobacteriota</taxon>
        <taxon>Cyanophyceae</taxon>
        <taxon>Nostocales</taxon>
        <taxon>Nostocaceae</taxon>
        <taxon>Nostoc</taxon>
    </lineage>
</organism>
<keyword evidence="14" id="KW-1185">Reference proteome</keyword>
<keyword evidence="10" id="KW-1003">Cell membrane</keyword>
<evidence type="ECO:0000256" key="3">
    <source>
        <dbReference type="ARBA" id="ARBA00007222"/>
    </source>
</evidence>
<comment type="subcellular location">
    <subcellularLocation>
        <location evidence="10">Cell membrane</location>
    </subcellularLocation>
    <subcellularLocation>
        <location evidence="1">Endomembrane system</location>
        <topology evidence="1">Multi-pass membrane protein</topology>
    </subcellularLocation>
</comment>
<evidence type="ECO:0000256" key="1">
    <source>
        <dbReference type="ARBA" id="ARBA00004127"/>
    </source>
</evidence>
<comment type="pathway">
    <text evidence="2 10">Protein modification; protein glycosylation.</text>
</comment>
<accession>A0ABR8H7Y4</accession>
<evidence type="ECO:0000256" key="10">
    <source>
        <dbReference type="RuleBase" id="RU367007"/>
    </source>
</evidence>
<evidence type="ECO:0000256" key="6">
    <source>
        <dbReference type="ARBA" id="ARBA00022692"/>
    </source>
</evidence>
<reference evidence="13 14" key="1">
    <citation type="journal article" date="2020" name="ISME J.">
        <title>Comparative genomics reveals insights into cyanobacterial evolution and habitat adaptation.</title>
        <authorList>
            <person name="Chen M.Y."/>
            <person name="Teng W.K."/>
            <person name="Zhao L."/>
            <person name="Hu C.X."/>
            <person name="Zhou Y.K."/>
            <person name="Han B.P."/>
            <person name="Song L.R."/>
            <person name="Shu W.S."/>
        </authorList>
    </citation>
    <scope>NUCLEOTIDE SEQUENCE [LARGE SCALE GENOMIC DNA]</scope>
    <source>
        <strain evidence="13 14">FACHB-252</strain>
    </source>
</reference>
<keyword evidence="8 10" id="KW-0472">Membrane</keyword>
<keyword evidence="4 10" id="KW-0328">Glycosyltransferase</keyword>
<feature type="transmembrane region" description="Helical" evidence="10">
    <location>
        <begin position="95"/>
        <end position="113"/>
    </location>
</feature>
<feature type="transmembrane region" description="Helical" evidence="10">
    <location>
        <begin position="143"/>
        <end position="163"/>
    </location>
</feature>
<evidence type="ECO:0000256" key="5">
    <source>
        <dbReference type="ARBA" id="ARBA00022679"/>
    </source>
</evidence>
<feature type="transmembrane region" description="Helical" evidence="10">
    <location>
        <begin position="474"/>
        <end position="494"/>
    </location>
</feature>
<evidence type="ECO:0000256" key="8">
    <source>
        <dbReference type="ARBA" id="ARBA00023136"/>
    </source>
</evidence>
<feature type="domain" description="Protein O-mannosyl-transferase C-terminal four TM" evidence="12">
    <location>
        <begin position="332"/>
        <end position="546"/>
    </location>
</feature>
<keyword evidence="5 10" id="KW-0808">Transferase</keyword>
<evidence type="ECO:0000313" key="13">
    <source>
        <dbReference type="EMBL" id="MBD2611951.1"/>
    </source>
</evidence>
<feature type="transmembrane region" description="Helical" evidence="10">
    <location>
        <begin position="192"/>
        <end position="211"/>
    </location>
</feature>
<feature type="transmembrane region" description="Helical" evidence="10">
    <location>
        <begin position="506"/>
        <end position="528"/>
    </location>
</feature>
<evidence type="ECO:0000256" key="2">
    <source>
        <dbReference type="ARBA" id="ARBA00004922"/>
    </source>
</evidence>
<evidence type="ECO:0000259" key="12">
    <source>
        <dbReference type="Pfam" id="PF16192"/>
    </source>
</evidence>
<dbReference type="InterPro" id="IPR027005">
    <property type="entry name" value="PMT-like"/>
</dbReference>
<feature type="transmembrane region" description="Helical" evidence="10">
    <location>
        <begin position="5"/>
        <end position="24"/>
    </location>
</feature>
<keyword evidence="7 10" id="KW-1133">Transmembrane helix</keyword>
<evidence type="ECO:0000259" key="11">
    <source>
        <dbReference type="Pfam" id="PF02366"/>
    </source>
</evidence>
<feature type="transmembrane region" description="Helical" evidence="10">
    <location>
        <begin position="300"/>
        <end position="322"/>
    </location>
</feature>
<dbReference type="InterPro" id="IPR032421">
    <property type="entry name" value="PMT_4TMC"/>
</dbReference>
<sequence length="547" mass="62346">MTKKWFRIGIAGVFLMSLALRFWGLERFNTLVFDEVYFAKFGNNYLTHTPFFNAHPPLSQYIIGIGIWLGSHIPFWHDTVNGLTGSLRSPWTYRWFNALTGSFIPVVVAAIAYQLSYRRTFALLAGFFTACDGLFLVESRYALSNIYIVIFGLLGHWFLLLALENQNQRRWFWLVLAGINFGASVGTKWNGLWFLFGAYLLWVTAWIIQGIHSFSNSKLIPSLTMGHRRGSAVLGSPQVEQLPSLGIGYGALGMPKGKGAKGKGERLNLFLFPFPFNLFPSPPTPSSPSSQTPLQNLTQLNVFQILFFLGIIPAFIYSIIWIPHLQLDKSYGFIAVHQQILKFHLHLGGNSTDVHPYCAPWYKWPLMTRPMAYYYQTAGSINEPLPVVGPPLPSGAEKIIYDVHAMGNPFLWWFGVAAMLFLMGMLVLQALIPWVKKEGFSAPATLSIDTWIALYLVINYAANLLPWVKVTRCVFIYHYMCALVFVFLAIAWFVDRCLHSYYQQLRAVGVTITFIIFAALIFWMPVYLGLPLSPEDYRVRMWFRSWI</sequence>
<dbReference type="Pfam" id="PF16192">
    <property type="entry name" value="PMT_4TMC"/>
    <property type="match status" value="1"/>
</dbReference>
<dbReference type="EMBL" id="JACJTC010000008">
    <property type="protein sequence ID" value="MBD2611951.1"/>
    <property type="molecule type" value="Genomic_DNA"/>
</dbReference>
<dbReference type="EC" id="2.4.1.-" evidence="10"/>
<dbReference type="InterPro" id="IPR003342">
    <property type="entry name" value="ArnT-like_N"/>
</dbReference>
<feature type="domain" description="ArnT-like N-terminal" evidence="11">
    <location>
        <begin position="14"/>
        <end position="208"/>
    </location>
</feature>